<feature type="transmembrane region" description="Helical" evidence="8">
    <location>
        <begin position="261"/>
        <end position="290"/>
    </location>
</feature>
<keyword evidence="10" id="KW-1185">Reference proteome</keyword>
<dbReference type="CDD" id="cd06550">
    <property type="entry name" value="TM_ABC_iron-siderophores_like"/>
    <property type="match status" value="1"/>
</dbReference>
<sequence length="359" mass="36492">MRVDSAGRAPVRADRLLDDVSRDHARRARAGRSRRMTLLASCAALVLLSALALRLGLRPVGWADLAQALIAYEPTDPEQIVIRELRLPRLVGALLAGAGLGIAGALMQGMTRNPLADPGLLGINAGAAAGVIGGTFLFGMGAPSQQIWLALGGGALGAAAVFALGGGAQASPARLLLAGAALSAFFLAMVRGLLLMSRQSLETYRFWVLGGFDNVTAHTLGALWPFFAAGALAALAAAALIDALALGEDAARGLGVRVGGARLLAGLAIVLLASSTVAMAGPIAFVGLIVPHMARAAMRNDMLWLVPCAGVFGAGLMTLAELAGRSPLFGGAMQAGVMSALIGGPALIWLARAKEGRMS</sequence>
<evidence type="ECO:0000256" key="2">
    <source>
        <dbReference type="ARBA" id="ARBA00007935"/>
    </source>
</evidence>
<accession>A0A1M7SFA9</accession>
<evidence type="ECO:0000256" key="8">
    <source>
        <dbReference type="SAM" id="Phobius"/>
    </source>
</evidence>
<gene>
    <name evidence="9" type="ORF">SAMN05216200_102330</name>
</gene>
<feature type="transmembrane region" description="Helical" evidence="8">
    <location>
        <begin position="302"/>
        <end position="320"/>
    </location>
</feature>
<dbReference type="PANTHER" id="PTHR30472">
    <property type="entry name" value="FERRIC ENTEROBACTIN TRANSPORT SYSTEM PERMEASE PROTEIN"/>
    <property type="match status" value="1"/>
</dbReference>
<feature type="transmembrane region" description="Helical" evidence="8">
    <location>
        <begin position="36"/>
        <end position="53"/>
    </location>
</feature>
<evidence type="ECO:0000256" key="5">
    <source>
        <dbReference type="ARBA" id="ARBA00022692"/>
    </source>
</evidence>
<evidence type="ECO:0000256" key="7">
    <source>
        <dbReference type="ARBA" id="ARBA00023136"/>
    </source>
</evidence>
<evidence type="ECO:0000256" key="6">
    <source>
        <dbReference type="ARBA" id="ARBA00022989"/>
    </source>
</evidence>
<dbReference type="SUPFAM" id="SSF81345">
    <property type="entry name" value="ABC transporter involved in vitamin B12 uptake, BtuC"/>
    <property type="match status" value="1"/>
</dbReference>
<feature type="transmembrane region" description="Helical" evidence="8">
    <location>
        <begin position="147"/>
        <end position="169"/>
    </location>
</feature>
<keyword evidence="4" id="KW-1003">Cell membrane</keyword>
<keyword evidence="5 8" id="KW-0812">Transmembrane</keyword>
<dbReference type="InterPro" id="IPR037294">
    <property type="entry name" value="ABC_BtuC-like"/>
</dbReference>
<evidence type="ECO:0000313" key="10">
    <source>
        <dbReference type="Proteomes" id="UP000184066"/>
    </source>
</evidence>
<proteinExistence type="inferred from homology"/>
<keyword evidence="3" id="KW-0813">Transport</keyword>
<dbReference type="STRING" id="1189325.SAMN04488119_103178"/>
<dbReference type="Pfam" id="PF01032">
    <property type="entry name" value="FecCD"/>
    <property type="match status" value="1"/>
</dbReference>
<name>A0A1M7SFA9_9RHOB</name>
<dbReference type="AlphaFoldDB" id="A0A1M7SFA9"/>
<evidence type="ECO:0000256" key="1">
    <source>
        <dbReference type="ARBA" id="ARBA00004651"/>
    </source>
</evidence>
<keyword evidence="7 8" id="KW-0472">Membrane</keyword>
<organism evidence="9 10">
    <name type="scientific">Oceanicella actignis</name>
    <dbReference type="NCBI Taxonomy" id="1189325"/>
    <lineage>
        <taxon>Bacteria</taxon>
        <taxon>Pseudomonadati</taxon>
        <taxon>Pseudomonadota</taxon>
        <taxon>Alphaproteobacteria</taxon>
        <taxon>Rhodobacterales</taxon>
        <taxon>Paracoccaceae</taxon>
        <taxon>Oceanicella</taxon>
    </lineage>
</organism>
<dbReference type="EMBL" id="FRDL01000002">
    <property type="protein sequence ID" value="SHN57124.1"/>
    <property type="molecule type" value="Genomic_DNA"/>
</dbReference>
<feature type="transmembrane region" description="Helical" evidence="8">
    <location>
        <begin position="332"/>
        <end position="351"/>
    </location>
</feature>
<comment type="similarity">
    <text evidence="2">Belongs to the binding-protein-dependent transport system permease family. FecCD subfamily.</text>
</comment>
<dbReference type="GO" id="GO:0022857">
    <property type="term" value="F:transmembrane transporter activity"/>
    <property type="evidence" value="ECO:0007669"/>
    <property type="project" value="InterPro"/>
</dbReference>
<dbReference type="PANTHER" id="PTHR30472:SF1">
    <property type="entry name" value="FE(3+) DICITRATE TRANSPORT SYSTEM PERMEASE PROTEIN FECC-RELATED"/>
    <property type="match status" value="1"/>
</dbReference>
<dbReference type="InterPro" id="IPR000522">
    <property type="entry name" value="ABC_transptr_permease_BtuC"/>
</dbReference>
<dbReference type="GO" id="GO:0005886">
    <property type="term" value="C:plasma membrane"/>
    <property type="evidence" value="ECO:0007669"/>
    <property type="project" value="UniProtKB-SubCell"/>
</dbReference>
<dbReference type="Proteomes" id="UP000184066">
    <property type="component" value="Unassembled WGS sequence"/>
</dbReference>
<feature type="transmembrane region" description="Helical" evidence="8">
    <location>
        <begin position="119"/>
        <end position="140"/>
    </location>
</feature>
<comment type="subcellular location">
    <subcellularLocation>
        <location evidence="1">Cell membrane</location>
        <topology evidence="1">Multi-pass membrane protein</topology>
    </subcellularLocation>
</comment>
<reference evidence="9 10" key="1">
    <citation type="submission" date="2016-12" db="EMBL/GenBank/DDBJ databases">
        <authorList>
            <person name="Song W.-J."/>
            <person name="Kurnit D.M."/>
        </authorList>
    </citation>
    <scope>NUCLEOTIDE SEQUENCE [LARGE SCALE GENOMIC DNA]</scope>
    <source>
        <strain evidence="9 10">CGMCC 1.10808</strain>
    </source>
</reference>
<evidence type="ECO:0000256" key="4">
    <source>
        <dbReference type="ARBA" id="ARBA00022475"/>
    </source>
</evidence>
<dbReference type="Gene3D" id="1.10.3470.10">
    <property type="entry name" value="ABC transporter involved in vitamin B12 uptake, BtuC"/>
    <property type="match status" value="1"/>
</dbReference>
<feature type="transmembrane region" description="Helical" evidence="8">
    <location>
        <begin position="175"/>
        <end position="194"/>
    </location>
</feature>
<dbReference type="RefSeq" id="WP_083581151.1">
    <property type="nucleotide sequence ID" value="NZ_FOHL01000003.1"/>
</dbReference>
<dbReference type="GO" id="GO:0033214">
    <property type="term" value="P:siderophore-iron import into cell"/>
    <property type="evidence" value="ECO:0007669"/>
    <property type="project" value="TreeGrafter"/>
</dbReference>
<evidence type="ECO:0000256" key="3">
    <source>
        <dbReference type="ARBA" id="ARBA00022448"/>
    </source>
</evidence>
<keyword evidence="6 8" id="KW-1133">Transmembrane helix</keyword>
<feature type="transmembrane region" description="Helical" evidence="8">
    <location>
        <begin position="215"/>
        <end position="241"/>
    </location>
</feature>
<evidence type="ECO:0000313" key="9">
    <source>
        <dbReference type="EMBL" id="SHN57124.1"/>
    </source>
</evidence>
<protein>
    <submittedName>
        <fullName evidence="9">Iron complex transport system permease protein</fullName>
    </submittedName>
</protein>